<proteinExistence type="predicted"/>
<feature type="compositionally biased region" description="Polar residues" evidence="1">
    <location>
        <begin position="36"/>
        <end position="46"/>
    </location>
</feature>
<organism evidence="2 3">
    <name type="scientific">Symbiodinium natans</name>
    <dbReference type="NCBI Taxonomy" id="878477"/>
    <lineage>
        <taxon>Eukaryota</taxon>
        <taxon>Sar</taxon>
        <taxon>Alveolata</taxon>
        <taxon>Dinophyceae</taxon>
        <taxon>Suessiales</taxon>
        <taxon>Symbiodiniaceae</taxon>
        <taxon>Symbiodinium</taxon>
    </lineage>
</organism>
<dbReference type="Proteomes" id="UP000604046">
    <property type="component" value="Unassembled WGS sequence"/>
</dbReference>
<sequence length="97" mass="10311">QYLQPCAHLDGRVAEVCASLSSALRRERGSAKAPSRQASPQKQVGSKTGPAAPVQAPAASVDEVLVSFRATAEAMKLNGIYRRRTDVQANGKPVYCN</sequence>
<evidence type="ECO:0000313" key="2">
    <source>
        <dbReference type="EMBL" id="CAE7444224.1"/>
    </source>
</evidence>
<keyword evidence="3" id="KW-1185">Reference proteome</keyword>
<comment type="caution">
    <text evidence="2">The sequence shown here is derived from an EMBL/GenBank/DDBJ whole genome shotgun (WGS) entry which is preliminary data.</text>
</comment>
<gene>
    <name evidence="2" type="ORF">SNAT2548_LOCUS24170</name>
</gene>
<evidence type="ECO:0000313" key="3">
    <source>
        <dbReference type="Proteomes" id="UP000604046"/>
    </source>
</evidence>
<protein>
    <submittedName>
        <fullName evidence="2">Uncharacterized protein</fullName>
    </submittedName>
</protein>
<accession>A0A812RN80</accession>
<dbReference type="EMBL" id="CAJNDS010002348">
    <property type="protein sequence ID" value="CAE7444224.1"/>
    <property type="molecule type" value="Genomic_DNA"/>
</dbReference>
<reference evidence="2" key="1">
    <citation type="submission" date="2021-02" db="EMBL/GenBank/DDBJ databases">
        <authorList>
            <person name="Dougan E. K."/>
            <person name="Rhodes N."/>
            <person name="Thang M."/>
            <person name="Chan C."/>
        </authorList>
    </citation>
    <scope>NUCLEOTIDE SEQUENCE</scope>
</reference>
<feature type="non-terminal residue" evidence="2">
    <location>
        <position position="97"/>
    </location>
</feature>
<feature type="region of interest" description="Disordered" evidence="1">
    <location>
        <begin position="26"/>
        <end position="56"/>
    </location>
</feature>
<dbReference type="AlphaFoldDB" id="A0A812RN80"/>
<evidence type="ECO:0000256" key="1">
    <source>
        <dbReference type="SAM" id="MobiDB-lite"/>
    </source>
</evidence>
<name>A0A812RN80_9DINO</name>
<feature type="non-terminal residue" evidence="2">
    <location>
        <position position="1"/>
    </location>
</feature>